<feature type="domain" description="Core-binding (CB)" evidence="11">
    <location>
        <begin position="13"/>
        <end position="105"/>
    </location>
</feature>
<dbReference type="GO" id="GO:0005737">
    <property type="term" value="C:cytoplasm"/>
    <property type="evidence" value="ECO:0007669"/>
    <property type="project" value="UniProtKB-SubCell"/>
</dbReference>
<dbReference type="PANTHER" id="PTHR30349:SF41">
    <property type="entry name" value="INTEGRASE_RECOMBINASE PROTEIN MJ0367-RELATED"/>
    <property type="match status" value="1"/>
</dbReference>
<dbReference type="GO" id="GO:0006313">
    <property type="term" value="P:DNA transposition"/>
    <property type="evidence" value="ECO:0007669"/>
    <property type="project" value="UniProtKB-UniRule"/>
</dbReference>
<dbReference type="InterPro" id="IPR004107">
    <property type="entry name" value="Integrase_SAM-like_N"/>
</dbReference>
<dbReference type="GO" id="GO:0003677">
    <property type="term" value="F:DNA binding"/>
    <property type="evidence" value="ECO:0007669"/>
    <property type="project" value="UniProtKB-UniRule"/>
</dbReference>
<dbReference type="GO" id="GO:0009037">
    <property type="term" value="F:tyrosine-based site-specific recombinase activity"/>
    <property type="evidence" value="ECO:0007669"/>
    <property type="project" value="UniProtKB-UniRule"/>
</dbReference>
<evidence type="ECO:0000256" key="6">
    <source>
        <dbReference type="ARBA" id="ARBA00023125"/>
    </source>
</evidence>
<protein>
    <recommendedName>
        <fullName evidence="9">Tyrosine recombinase XerC</fullName>
    </recommendedName>
</protein>
<evidence type="ECO:0000256" key="7">
    <source>
        <dbReference type="ARBA" id="ARBA00023172"/>
    </source>
</evidence>
<dbReference type="InterPro" id="IPR050090">
    <property type="entry name" value="Tyrosine_recombinase_XerCD"/>
</dbReference>
<keyword evidence="8 9" id="KW-0131">Cell cycle</keyword>
<dbReference type="PANTHER" id="PTHR30349">
    <property type="entry name" value="PHAGE INTEGRASE-RELATED"/>
    <property type="match status" value="1"/>
</dbReference>
<dbReference type="AlphaFoldDB" id="A0A317T4C1"/>
<comment type="similarity">
    <text evidence="9">Belongs to the 'phage' integrase family. XerC subfamily.</text>
</comment>
<dbReference type="PROSITE" id="PS51900">
    <property type="entry name" value="CB"/>
    <property type="match status" value="1"/>
</dbReference>
<evidence type="ECO:0000256" key="8">
    <source>
        <dbReference type="ARBA" id="ARBA00023306"/>
    </source>
</evidence>
<dbReference type="EMBL" id="PDNZ01000006">
    <property type="protein sequence ID" value="PWW81619.1"/>
    <property type="molecule type" value="Genomic_DNA"/>
</dbReference>
<comment type="subunit">
    <text evidence="9">Forms a cyclic heterotetrameric complex composed of two molecules of XerC and two molecules of XerD.</text>
</comment>
<dbReference type="Pfam" id="PF00589">
    <property type="entry name" value="Phage_integrase"/>
    <property type="match status" value="1"/>
</dbReference>
<dbReference type="CDD" id="cd00798">
    <property type="entry name" value="INT_XerDC_C"/>
    <property type="match status" value="1"/>
</dbReference>
<dbReference type="InterPro" id="IPR023009">
    <property type="entry name" value="Tyrosine_recombinase_XerC/XerD"/>
</dbReference>
<dbReference type="InterPro" id="IPR011010">
    <property type="entry name" value="DNA_brk_join_enz"/>
</dbReference>
<feature type="active site" evidence="9">
    <location>
        <position position="307"/>
    </location>
</feature>
<evidence type="ECO:0000256" key="5">
    <source>
        <dbReference type="ARBA" id="ARBA00022908"/>
    </source>
</evidence>
<dbReference type="HAMAP" id="MF_01808">
    <property type="entry name" value="Recomb_XerC_XerD"/>
    <property type="match status" value="1"/>
</dbReference>
<dbReference type="InterPro" id="IPR002104">
    <property type="entry name" value="Integrase_catalytic"/>
</dbReference>
<reference evidence="13" key="1">
    <citation type="submission" date="2017-10" db="EMBL/GenBank/DDBJ databases">
        <authorList>
            <person name="Gaisin V.A."/>
            <person name="Rysina M.S."/>
            <person name="Grouzdev D.S."/>
        </authorList>
    </citation>
    <scope>NUCLEOTIDE SEQUENCE [LARGE SCALE GENOMIC DNA]</scope>
    <source>
        <strain evidence="13">V1</strain>
    </source>
</reference>
<keyword evidence="6 9" id="KW-0238">DNA-binding</keyword>
<evidence type="ECO:0000313" key="12">
    <source>
        <dbReference type="EMBL" id="PWW81619.1"/>
    </source>
</evidence>
<dbReference type="GO" id="GO:0051301">
    <property type="term" value="P:cell division"/>
    <property type="evidence" value="ECO:0007669"/>
    <property type="project" value="UniProtKB-KW"/>
</dbReference>
<comment type="subcellular location">
    <subcellularLocation>
        <location evidence="1 9">Cytoplasm</location>
    </subcellularLocation>
</comment>
<evidence type="ECO:0000259" key="10">
    <source>
        <dbReference type="PROSITE" id="PS51898"/>
    </source>
</evidence>
<feature type="active site" evidence="9">
    <location>
        <position position="281"/>
    </location>
</feature>
<dbReference type="InterPro" id="IPR044068">
    <property type="entry name" value="CB"/>
</dbReference>
<evidence type="ECO:0000259" key="11">
    <source>
        <dbReference type="PROSITE" id="PS51900"/>
    </source>
</evidence>
<dbReference type="InterPro" id="IPR013762">
    <property type="entry name" value="Integrase-like_cat_sf"/>
</dbReference>
<feature type="active site" description="O-(3'-phospho-DNA)-tyrosine intermediate" evidence="9">
    <location>
        <position position="316"/>
    </location>
</feature>
<evidence type="ECO:0000256" key="1">
    <source>
        <dbReference type="ARBA" id="ARBA00004496"/>
    </source>
</evidence>
<feature type="active site" evidence="9">
    <location>
        <position position="284"/>
    </location>
</feature>
<dbReference type="PROSITE" id="PS51898">
    <property type="entry name" value="TYR_RECOMBINASE"/>
    <property type="match status" value="1"/>
</dbReference>
<evidence type="ECO:0000256" key="4">
    <source>
        <dbReference type="ARBA" id="ARBA00022829"/>
    </source>
</evidence>
<evidence type="ECO:0000256" key="3">
    <source>
        <dbReference type="ARBA" id="ARBA00022618"/>
    </source>
</evidence>
<keyword evidence="13" id="KW-1185">Reference proteome</keyword>
<feature type="domain" description="Tyr recombinase" evidence="10">
    <location>
        <begin position="126"/>
        <end position="329"/>
    </location>
</feature>
<dbReference type="GO" id="GO:0007059">
    <property type="term" value="P:chromosome segregation"/>
    <property type="evidence" value="ECO:0007669"/>
    <property type="project" value="UniProtKB-UniRule"/>
</dbReference>
<feature type="active site" evidence="9">
    <location>
        <position position="206"/>
    </location>
</feature>
<keyword evidence="5 9" id="KW-0229">DNA integration</keyword>
<evidence type="ECO:0000256" key="2">
    <source>
        <dbReference type="ARBA" id="ARBA00022490"/>
    </source>
</evidence>
<dbReference type="Gene3D" id="1.10.150.130">
    <property type="match status" value="1"/>
</dbReference>
<gene>
    <name evidence="9" type="primary">xerC</name>
    <name evidence="12" type="ORF">CR164_09435</name>
</gene>
<comment type="caution">
    <text evidence="12">The sequence shown here is derived from an EMBL/GenBank/DDBJ whole genome shotgun (WGS) entry which is preliminary data.</text>
</comment>
<dbReference type="Gene3D" id="1.10.443.10">
    <property type="entry name" value="Intergrase catalytic core"/>
    <property type="match status" value="1"/>
</dbReference>
<name>A0A317T4C1_9CHLB</name>
<dbReference type="InterPro" id="IPR010998">
    <property type="entry name" value="Integrase_recombinase_N"/>
</dbReference>
<dbReference type="Pfam" id="PF02899">
    <property type="entry name" value="Phage_int_SAM_1"/>
    <property type="match status" value="1"/>
</dbReference>
<dbReference type="RefSeq" id="WP_110023738.1">
    <property type="nucleotide sequence ID" value="NZ_PDNZ01000006.1"/>
</dbReference>
<accession>A0A317T4C1</accession>
<dbReference type="OrthoDB" id="9801717at2"/>
<keyword evidence="3 9" id="KW-0132">Cell division</keyword>
<keyword evidence="4 9" id="KW-0159">Chromosome partition</keyword>
<organism evidence="12 13">
    <name type="scientific">Prosthecochloris marina</name>
    <dbReference type="NCBI Taxonomy" id="2017681"/>
    <lineage>
        <taxon>Bacteria</taxon>
        <taxon>Pseudomonadati</taxon>
        <taxon>Chlorobiota</taxon>
        <taxon>Chlorobiia</taxon>
        <taxon>Chlorobiales</taxon>
        <taxon>Chlorobiaceae</taxon>
        <taxon>Prosthecochloris</taxon>
    </lineage>
</organism>
<evidence type="ECO:0000313" key="13">
    <source>
        <dbReference type="Proteomes" id="UP000246278"/>
    </source>
</evidence>
<comment type="function">
    <text evidence="9">Site-specific tyrosine recombinase, which acts by catalyzing the cutting and rejoining of the recombining DNA molecules. The XerC-XerD complex is essential to convert dimers of the bacterial chromosome into monomers to permit their segregation at cell division. It also contributes to the segregational stability of plasmids.</text>
</comment>
<dbReference type="Proteomes" id="UP000246278">
    <property type="component" value="Unassembled WGS sequence"/>
</dbReference>
<evidence type="ECO:0000256" key="9">
    <source>
        <dbReference type="HAMAP-Rule" id="MF_01808"/>
    </source>
</evidence>
<dbReference type="SUPFAM" id="SSF56349">
    <property type="entry name" value="DNA breaking-rejoining enzymes"/>
    <property type="match status" value="1"/>
</dbReference>
<sequence length="335" mass="38011">MKKKEKPAASEANATYRGLDAFLDYMRGQRQYSAHTCKAYRKDLSQFYDFLADHYGSKDTLDRDPGSVTVLDVRLFLGYLLREGLQPKSIARKLAAVKSFYNFLLETGAVKVSIPAQVSTPRFNKNVPGFLNEEQTVSLFEEILVSSVPPVTGSRKKDDHAERFTLSRDRAMLEILYGCGLRISELVGLEHEHVNLEQGFMRITGKGNKQRIVPLGSHAAKALKNYFEVRRNFFRIKNKGNPDTAYVFVTKKGTGIYPVLVQRVTKKYLSAVTELKYKNPHVLRHSFATHMLNNGADLKSVSEMLGHTNLTTTEIYTHVTFGRVREVYEKAHPRA</sequence>
<feature type="active site" evidence="9">
    <location>
        <position position="182"/>
    </location>
</feature>
<proteinExistence type="inferred from homology"/>
<keyword evidence="2 9" id="KW-0963">Cytoplasm</keyword>
<keyword evidence="7 9" id="KW-0233">DNA recombination</keyword>